<dbReference type="AlphaFoldDB" id="A0A2H5P544"/>
<dbReference type="Proteomes" id="UP000236630">
    <property type="component" value="Unassembled WGS sequence"/>
</dbReference>
<proteinExistence type="predicted"/>
<name>A0A2H5P544_CITUN</name>
<reference evidence="1 2" key="1">
    <citation type="journal article" date="2017" name="Front. Genet.">
        <title>Draft sequencing of the heterozygous diploid genome of Satsuma (Citrus unshiu Marc.) using a hybrid assembly approach.</title>
        <authorList>
            <person name="Shimizu T."/>
            <person name="Tanizawa Y."/>
            <person name="Mochizuki T."/>
            <person name="Nagasaki H."/>
            <person name="Yoshioka T."/>
            <person name="Toyoda A."/>
            <person name="Fujiyama A."/>
            <person name="Kaminuma E."/>
            <person name="Nakamura Y."/>
        </authorList>
    </citation>
    <scope>NUCLEOTIDE SEQUENCE [LARGE SCALE GENOMIC DNA]</scope>
    <source>
        <strain evidence="2">cv. Miyagawa wase</strain>
    </source>
</reference>
<sequence>MSLERGVVLSRNELEERITIRMTLSFFDAVAVKCFVVYTTNLWIAYNRIWHSLGFNLLGNLCYVSC</sequence>
<organism evidence="1 2">
    <name type="scientific">Citrus unshiu</name>
    <name type="common">Satsuma mandarin</name>
    <name type="synonym">Citrus nobilis var. unshiu</name>
    <dbReference type="NCBI Taxonomy" id="55188"/>
    <lineage>
        <taxon>Eukaryota</taxon>
        <taxon>Viridiplantae</taxon>
        <taxon>Streptophyta</taxon>
        <taxon>Embryophyta</taxon>
        <taxon>Tracheophyta</taxon>
        <taxon>Spermatophyta</taxon>
        <taxon>Magnoliopsida</taxon>
        <taxon>eudicotyledons</taxon>
        <taxon>Gunneridae</taxon>
        <taxon>Pentapetalae</taxon>
        <taxon>rosids</taxon>
        <taxon>malvids</taxon>
        <taxon>Sapindales</taxon>
        <taxon>Rutaceae</taxon>
        <taxon>Aurantioideae</taxon>
        <taxon>Citrus</taxon>
    </lineage>
</organism>
<comment type="caution">
    <text evidence="1">The sequence shown here is derived from an EMBL/GenBank/DDBJ whole genome shotgun (WGS) entry which is preliminary data.</text>
</comment>
<evidence type="ECO:0000313" key="1">
    <source>
        <dbReference type="EMBL" id="GAY47458.1"/>
    </source>
</evidence>
<evidence type="ECO:0000313" key="2">
    <source>
        <dbReference type="Proteomes" id="UP000236630"/>
    </source>
</evidence>
<protein>
    <submittedName>
        <fullName evidence="1">Uncharacterized protein</fullName>
    </submittedName>
</protein>
<accession>A0A2H5P544</accession>
<dbReference type="EMBL" id="BDQV01000039">
    <property type="protein sequence ID" value="GAY47458.1"/>
    <property type="molecule type" value="Genomic_DNA"/>
</dbReference>
<keyword evidence="2" id="KW-1185">Reference proteome</keyword>
<gene>
    <name evidence="1" type="ORF">CUMW_104710</name>
</gene>